<keyword evidence="3" id="KW-1185">Reference proteome</keyword>
<evidence type="ECO:0000313" key="3">
    <source>
        <dbReference type="Proteomes" id="UP001552299"/>
    </source>
</evidence>
<accession>A0ABD0VTP9</accession>
<comment type="caution">
    <text evidence="2">The sequence shown here is derived from an EMBL/GenBank/DDBJ whole genome shotgun (WGS) entry which is preliminary data.</text>
</comment>
<sequence>MQIQHQLITASRFPLASQEMLQTITFELMVKTMEISLLTDLQPKSMQLQAAVPLLAISSVMEPSDFSWTMQIRTRVVILCCELMNQNLRRRTLKFLADYLFFFLFPFTFGSVV</sequence>
<evidence type="ECO:0000256" key="1">
    <source>
        <dbReference type="SAM" id="Phobius"/>
    </source>
</evidence>
<dbReference type="Proteomes" id="UP001552299">
    <property type="component" value="Unassembled WGS sequence"/>
</dbReference>
<keyword evidence="1" id="KW-1133">Transmembrane helix</keyword>
<protein>
    <submittedName>
        <fullName evidence="2">Uncharacterized protein</fullName>
    </submittedName>
</protein>
<proteinExistence type="predicted"/>
<dbReference type="EMBL" id="JANQDX010000004">
    <property type="protein sequence ID" value="KAL0926082.1"/>
    <property type="molecule type" value="Genomic_DNA"/>
</dbReference>
<gene>
    <name evidence="2" type="ORF">M5K25_004468</name>
</gene>
<evidence type="ECO:0000313" key="2">
    <source>
        <dbReference type="EMBL" id="KAL0926082.1"/>
    </source>
</evidence>
<name>A0ABD0VTP9_DENTH</name>
<keyword evidence="1" id="KW-0472">Membrane</keyword>
<organism evidence="2 3">
    <name type="scientific">Dendrobium thyrsiflorum</name>
    <name type="common">Pinecone-like raceme dendrobium</name>
    <name type="synonym">Orchid</name>
    <dbReference type="NCBI Taxonomy" id="117978"/>
    <lineage>
        <taxon>Eukaryota</taxon>
        <taxon>Viridiplantae</taxon>
        <taxon>Streptophyta</taxon>
        <taxon>Embryophyta</taxon>
        <taxon>Tracheophyta</taxon>
        <taxon>Spermatophyta</taxon>
        <taxon>Magnoliopsida</taxon>
        <taxon>Liliopsida</taxon>
        <taxon>Asparagales</taxon>
        <taxon>Orchidaceae</taxon>
        <taxon>Epidendroideae</taxon>
        <taxon>Malaxideae</taxon>
        <taxon>Dendrobiinae</taxon>
        <taxon>Dendrobium</taxon>
    </lineage>
</organism>
<feature type="transmembrane region" description="Helical" evidence="1">
    <location>
        <begin position="93"/>
        <end position="112"/>
    </location>
</feature>
<reference evidence="2 3" key="1">
    <citation type="journal article" date="2024" name="Plant Biotechnol. J.">
        <title>Dendrobium thyrsiflorum genome and its molecular insights into genes involved in important horticultural traits.</title>
        <authorList>
            <person name="Chen B."/>
            <person name="Wang J.Y."/>
            <person name="Zheng P.J."/>
            <person name="Li K.L."/>
            <person name="Liang Y.M."/>
            <person name="Chen X.F."/>
            <person name="Zhang C."/>
            <person name="Zhao X."/>
            <person name="He X."/>
            <person name="Zhang G.Q."/>
            <person name="Liu Z.J."/>
            <person name="Xu Q."/>
        </authorList>
    </citation>
    <scope>NUCLEOTIDE SEQUENCE [LARGE SCALE GENOMIC DNA]</scope>
    <source>
        <strain evidence="2">GZMU011</strain>
    </source>
</reference>
<keyword evidence="1" id="KW-0812">Transmembrane</keyword>
<dbReference type="AlphaFoldDB" id="A0ABD0VTP9"/>